<dbReference type="InterPro" id="IPR036390">
    <property type="entry name" value="WH_DNA-bd_sf"/>
</dbReference>
<keyword evidence="6" id="KW-1185">Reference proteome</keyword>
<organism evidence="5 6">
    <name type="scientific">Halalkalibacter oceani</name>
    <dbReference type="NCBI Taxonomy" id="1653776"/>
    <lineage>
        <taxon>Bacteria</taxon>
        <taxon>Bacillati</taxon>
        <taxon>Bacillota</taxon>
        <taxon>Bacilli</taxon>
        <taxon>Bacillales</taxon>
        <taxon>Bacillaceae</taxon>
        <taxon>Halalkalibacter</taxon>
    </lineage>
</organism>
<reference evidence="5" key="1">
    <citation type="submission" date="2022-05" db="EMBL/GenBank/DDBJ databases">
        <title>Comparative Genomics of Spacecraft Associated Microbes.</title>
        <authorList>
            <person name="Tran M.T."/>
            <person name="Wright A."/>
            <person name="Seuylemezian A."/>
            <person name="Eisen J."/>
            <person name="Coil D."/>
        </authorList>
    </citation>
    <scope>NUCLEOTIDE SEQUENCE</scope>
    <source>
        <strain evidence="5">214.1.1</strain>
    </source>
</reference>
<keyword evidence="2" id="KW-0238">DNA-binding</keyword>
<comment type="caution">
    <text evidence="5">The sequence shown here is derived from an EMBL/GenBank/DDBJ whole genome shotgun (WGS) entry which is preliminary data.</text>
</comment>
<dbReference type="GO" id="GO:0003677">
    <property type="term" value="F:DNA binding"/>
    <property type="evidence" value="ECO:0007669"/>
    <property type="project" value="UniProtKB-KW"/>
</dbReference>
<dbReference type="RefSeq" id="WP_251221452.1">
    <property type="nucleotide sequence ID" value="NZ_JAMBOL010000001.1"/>
</dbReference>
<protein>
    <submittedName>
        <fullName evidence="5">GntR family transcriptional regulator</fullName>
    </submittedName>
</protein>
<dbReference type="InterPro" id="IPR036388">
    <property type="entry name" value="WH-like_DNA-bd_sf"/>
</dbReference>
<gene>
    <name evidence="5" type="ORF">M3202_00640</name>
</gene>
<dbReference type="PRINTS" id="PR00035">
    <property type="entry name" value="HTHGNTR"/>
</dbReference>
<dbReference type="SMART" id="SM00345">
    <property type="entry name" value="HTH_GNTR"/>
    <property type="match status" value="1"/>
</dbReference>
<dbReference type="AlphaFoldDB" id="A0A9X2DM98"/>
<evidence type="ECO:0000313" key="5">
    <source>
        <dbReference type="EMBL" id="MCM3712575.1"/>
    </source>
</evidence>
<dbReference type="PANTHER" id="PTHR43537:SF24">
    <property type="entry name" value="GLUCONATE OPERON TRANSCRIPTIONAL REPRESSOR"/>
    <property type="match status" value="1"/>
</dbReference>
<keyword evidence="3" id="KW-0804">Transcription</keyword>
<dbReference type="GO" id="GO:0003700">
    <property type="term" value="F:DNA-binding transcription factor activity"/>
    <property type="evidence" value="ECO:0007669"/>
    <property type="project" value="InterPro"/>
</dbReference>
<dbReference type="Pfam" id="PF00392">
    <property type="entry name" value="GntR"/>
    <property type="match status" value="1"/>
</dbReference>
<dbReference type="Gene3D" id="1.10.10.10">
    <property type="entry name" value="Winged helix-like DNA-binding domain superfamily/Winged helix DNA-binding domain"/>
    <property type="match status" value="1"/>
</dbReference>
<evidence type="ECO:0000259" key="4">
    <source>
        <dbReference type="PROSITE" id="PS50949"/>
    </source>
</evidence>
<dbReference type="PANTHER" id="PTHR43537">
    <property type="entry name" value="TRANSCRIPTIONAL REGULATOR, GNTR FAMILY"/>
    <property type="match status" value="1"/>
</dbReference>
<dbReference type="InterPro" id="IPR000524">
    <property type="entry name" value="Tscrpt_reg_HTH_GntR"/>
</dbReference>
<dbReference type="SUPFAM" id="SSF46785">
    <property type="entry name" value="Winged helix' DNA-binding domain"/>
    <property type="match status" value="1"/>
</dbReference>
<evidence type="ECO:0000256" key="1">
    <source>
        <dbReference type="ARBA" id="ARBA00023015"/>
    </source>
</evidence>
<dbReference type="Gene3D" id="1.20.120.530">
    <property type="entry name" value="GntR ligand-binding domain-like"/>
    <property type="match status" value="1"/>
</dbReference>
<dbReference type="PROSITE" id="PS50949">
    <property type="entry name" value="HTH_GNTR"/>
    <property type="match status" value="1"/>
</dbReference>
<dbReference type="Pfam" id="PF07729">
    <property type="entry name" value="FCD"/>
    <property type="match status" value="1"/>
</dbReference>
<evidence type="ECO:0000313" key="6">
    <source>
        <dbReference type="Proteomes" id="UP001139179"/>
    </source>
</evidence>
<name>A0A9X2DM98_9BACI</name>
<dbReference type="Proteomes" id="UP001139179">
    <property type="component" value="Unassembled WGS sequence"/>
</dbReference>
<dbReference type="InterPro" id="IPR008920">
    <property type="entry name" value="TF_FadR/GntR_C"/>
</dbReference>
<sequence length="227" mass="26184">MTIKAKTITGAVYERVKSDILSGKYKPGHHLLEKELSEELEVSRTPIRDALIRLQEEGLVVLKPHKGVFVRKLTQRNIQDYYQTRAVLEGLGAELAAEHVTADAEEQFRQLLKEMKKTLAEDVGPQSDENIIKLNDQFHNFIFQLAGNEVLDKMRRTLAHPIALIRATSWINHDRKQEVFREHEQIIEAIIAKDKKLARERAEMHIHKAWKSAEYNLHQLPGDEEGN</sequence>
<feature type="domain" description="HTH gntR-type" evidence="4">
    <location>
        <begin position="6"/>
        <end position="73"/>
    </location>
</feature>
<evidence type="ECO:0000256" key="2">
    <source>
        <dbReference type="ARBA" id="ARBA00023125"/>
    </source>
</evidence>
<keyword evidence="1" id="KW-0805">Transcription regulation</keyword>
<evidence type="ECO:0000256" key="3">
    <source>
        <dbReference type="ARBA" id="ARBA00023163"/>
    </source>
</evidence>
<dbReference type="EMBL" id="JAMBOL010000001">
    <property type="protein sequence ID" value="MCM3712575.1"/>
    <property type="molecule type" value="Genomic_DNA"/>
</dbReference>
<accession>A0A9X2DM98</accession>
<dbReference type="SUPFAM" id="SSF48008">
    <property type="entry name" value="GntR ligand-binding domain-like"/>
    <property type="match status" value="1"/>
</dbReference>
<dbReference type="InterPro" id="IPR011711">
    <property type="entry name" value="GntR_C"/>
</dbReference>
<proteinExistence type="predicted"/>
<dbReference type="SMART" id="SM00895">
    <property type="entry name" value="FCD"/>
    <property type="match status" value="1"/>
</dbReference>